<feature type="compositionally biased region" description="Polar residues" evidence="1">
    <location>
        <begin position="1"/>
        <end position="10"/>
    </location>
</feature>
<dbReference type="STRING" id="154538.A0A1M2VPP8"/>
<dbReference type="InterPro" id="IPR051781">
    <property type="entry name" value="Metallo-dep_Hydrolase"/>
</dbReference>
<dbReference type="SUPFAM" id="SSF51338">
    <property type="entry name" value="Composite domain of metallo-dependent hydrolases"/>
    <property type="match status" value="1"/>
</dbReference>
<reference evidence="2 3" key="1">
    <citation type="submission" date="2016-10" db="EMBL/GenBank/DDBJ databases">
        <title>Genome sequence of the basidiomycete white-rot fungus Trametes pubescens.</title>
        <authorList>
            <person name="Makela M.R."/>
            <person name="Granchi Z."/>
            <person name="Peng M."/>
            <person name="De Vries R.P."/>
            <person name="Grigoriev I."/>
            <person name="Riley R."/>
            <person name="Hilden K."/>
        </authorList>
    </citation>
    <scope>NUCLEOTIDE SEQUENCE [LARGE SCALE GENOMIC DNA]</scope>
    <source>
        <strain evidence="2 3">FBCC735</strain>
    </source>
</reference>
<sequence length="174" mass="18962">MTDTTLPRSDSGSDRNLEPSAAATAAEPHKRSSAAHSSSGASERERIVRIYAGKLFDPQTLQLLPQRVVTVSPETGLVLGVEPYKDEELRGVDFSAGNEDVVDLRAATVLPGFVDVHVHMFLHPYAEVSWEDQLTKESLVERTVRATVHAKRTLMAGYTTVRDDALTCLAFAGI</sequence>
<proteinExistence type="predicted"/>
<dbReference type="AlphaFoldDB" id="A0A1M2VPP8"/>
<feature type="region of interest" description="Disordered" evidence="1">
    <location>
        <begin position="1"/>
        <end position="41"/>
    </location>
</feature>
<dbReference type="Proteomes" id="UP000184267">
    <property type="component" value="Unassembled WGS sequence"/>
</dbReference>
<dbReference type="Gene3D" id="3.20.20.140">
    <property type="entry name" value="Metal-dependent hydrolases"/>
    <property type="match status" value="1"/>
</dbReference>
<dbReference type="PANTHER" id="PTHR43135:SF3">
    <property type="entry name" value="ALPHA-D-RIBOSE 1-METHYLPHOSPHONATE 5-TRIPHOSPHATE DIPHOSPHATASE"/>
    <property type="match status" value="1"/>
</dbReference>
<name>A0A1M2VPP8_TRAPU</name>
<gene>
    <name evidence="2" type="ORF">TRAPUB_13940</name>
</gene>
<evidence type="ECO:0000313" key="2">
    <source>
        <dbReference type="EMBL" id="OJT09563.1"/>
    </source>
</evidence>
<keyword evidence="3" id="KW-1185">Reference proteome</keyword>
<comment type="caution">
    <text evidence="2">The sequence shown here is derived from an EMBL/GenBank/DDBJ whole genome shotgun (WGS) entry which is preliminary data.</text>
</comment>
<dbReference type="GO" id="GO:0016810">
    <property type="term" value="F:hydrolase activity, acting on carbon-nitrogen (but not peptide) bonds"/>
    <property type="evidence" value="ECO:0007669"/>
    <property type="project" value="InterPro"/>
</dbReference>
<organism evidence="2 3">
    <name type="scientific">Trametes pubescens</name>
    <name type="common">White-rot fungus</name>
    <dbReference type="NCBI Taxonomy" id="154538"/>
    <lineage>
        <taxon>Eukaryota</taxon>
        <taxon>Fungi</taxon>
        <taxon>Dikarya</taxon>
        <taxon>Basidiomycota</taxon>
        <taxon>Agaricomycotina</taxon>
        <taxon>Agaricomycetes</taxon>
        <taxon>Polyporales</taxon>
        <taxon>Polyporaceae</taxon>
        <taxon>Trametes</taxon>
    </lineage>
</organism>
<dbReference type="EMBL" id="MNAD01000899">
    <property type="protein sequence ID" value="OJT09563.1"/>
    <property type="molecule type" value="Genomic_DNA"/>
</dbReference>
<dbReference type="PANTHER" id="PTHR43135">
    <property type="entry name" value="ALPHA-D-RIBOSE 1-METHYLPHOSPHONATE 5-TRIPHOSPHATE DIPHOSPHATASE"/>
    <property type="match status" value="1"/>
</dbReference>
<dbReference type="InterPro" id="IPR011059">
    <property type="entry name" value="Metal-dep_hydrolase_composite"/>
</dbReference>
<evidence type="ECO:0000256" key="1">
    <source>
        <dbReference type="SAM" id="MobiDB-lite"/>
    </source>
</evidence>
<dbReference type="Gene3D" id="2.30.40.10">
    <property type="entry name" value="Urease, subunit C, domain 1"/>
    <property type="match status" value="1"/>
</dbReference>
<accession>A0A1M2VPP8</accession>
<protein>
    <submittedName>
        <fullName evidence="2">Uncharacterized protein</fullName>
    </submittedName>
</protein>
<dbReference type="OrthoDB" id="5595695at2759"/>
<evidence type="ECO:0000313" key="3">
    <source>
        <dbReference type="Proteomes" id="UP000184267"/>
    </source>
</evidence>